<dbReference type="InterPro" id="IPR006440">
    <property type="entry name" value="Doc"/>
</dbReference>
<dbReference type="EMBL" id="QGHC01000018">
    <property type="protein sequence ID" value="PWK81881.1"/>
    <property type="molecule type" value="Genomic_DNA"/>
</dbReference>
<accession>A0A316HP99</accession>
<reference evidence="3 4" key="1">
    <citation type="submission" date="2018-05" db="EMBL/GenBank/DDBJ databases">
        <title>Genomic Encyclopedia of Type Strains, Phase IV (KMG-IV): sequencing the most valuable type-strain genomes for metagenomic binning, comparative biology and taxonomic classification.</title>
        <authorList>
            <person name="Goeker M."/>
        </authorList>
    </citation>
    <scope>NUCLEOTIDE SEQUENCE [LARGE SCALE GENOMIC DNA]</scope>
    <source>
        <strain evidence="3 4">DSM 14263</strain>
    </source>
</reference>
<dbReference type="GO" id="GO:0016301">
    <property type="term" value="F:kinase activity"/>
    <property type="evidence" value="ECO:0007669"/>
    <property type="project" value="InterPro"/>
</dbReference>
<dbReference type="Gene3D" id="1.20.120.1870">
    <property type="entry name" value="Fic/DOC protein, Fido domain"/>
    <property type="match status" value="1"/>
</dbReference>
<evidence type="ECO:0000313" key="4">
    <source>
        <dbReference type="Proteomes" id="UP000245812"/>
    </source>
</evidence>
<dbReference type="NCBIfam" id="TIGR01550">
    <property type="entry name" value="DOC_P1"/>
    <property type="match status" value="1"/>
</dbReference>
<evidence type="ECO:0000256" key="1">
    <source>
        <dbReference type="SAM" id="MobiDB-lite"/>
    </source>
</evidence>
<feature type="compositionally biased region" description="Low complexity" evidence="1">
    <location>
        <begin position="152"/>
        <end position="162"/>
    </location>
</feature>
<feature type="domain" description="Fido" evidence="2">
    <location>
        <begin position="6"/>
        <end position="124"/>
    </location>
</feature>
<gene>
    <name evidence="3" type="ORF">C7456_11837</name>
</gene>
<evidence type="ECO:0000259" key="2">
    <source>
        <dbReference type="PROSITE" id="PS51459"/>
    </source>
</evidence>
<dbReference type="AlphaFoldDB" id="A0A316HP99"/>
<keyword evidence="4" id="KW-1185">Reference proteome</keyword>
<proteinExistence type="predicted"/>
<organism evidence="3 4">
    <name type="scientific">Fulvimonas soli</name>
    <dbReference type="NCBI Taxonomy" id="155197"/>
    <lineage>
        <taxon>Bacteria</taxon>
        <taxon>Pseudomonadati</taxon>
        <taxon>Pseudomonadota</taxon>
        <taxon>Gammaproteobacteria</taxon>
        <taxon>Lysobacterales</taxon>
        <taxon>Rhodanobacteraceae</taxon>
        <taxon>Fulvimonas</taxon>
    </lineage>
</organism>
<dbReference type="PANTHER" id="PTHR39426:SF1">
    <property type="entry name" value="HOMOLOGY TO DEATH-ON-CURING PROTEIN OF PHAGE P1"/>
    <property type="match status" value="1"/>
</dbReference>
<evidence type="ECO:0000313" key="3">
    <source>
        <dbReference type="EMBL" id="PWK81881.1"/>
    </source>
</evidence>
<feature type="region of interest" description="Disordered" evidence="1">
    <location>
        <begin position="137"/>
        <end position="162"/>
    </location>
</feature>
<protein>
    <submittedName>
        <fullName evidence="3">Death-on-curing protein</fullName>
    </submittedName>
</protein>
<comment type="caution">
    <text evidence="3">The sequence shown here is derived from an EMBL/GenBank/DDBJ whole genome shotgun (WGS) entry which is preliminary data.</text>
</comment>
<sequence length="162" mass="17701">MVPIWIDYFLVLAIHDRQLAEHGGAEGVRDEVLLESALARPQQMLAYAEPEPDLAELAASLAHGLARKHPFVDGNKRTAAVVCETFIELNGARLDAEDAELFPRFLALADGRLSAPDFAAWLRGRLRTQRVQEEAPRYRAKAAVKPARRAARAASPAPGRGG</sequence>
<dbReference type="SUPFAM" id="SSF140931">
    <property type="entry name" value="Fic-like"/>
    <property type="match status" value="1"/>
</dbReference>
<name>A0A316HP99_9GAMM</name>
<dbReference type="Pfam" id="PF02661">
    <property type="entry name" value="Fic"/>
    <property type="match status" value="1"/>
</dbReference>
<dbReference type="InterPro" id="IPR036597">
    <property type="entry name" value="Fido-like_dom_sf"/>
</dbReference>
<feature type="compositionally biased region" description="Basic residues" evidence="1">
    <location>
        <begin position="138"/>
        <end position="151"/>
    </location>
</feature>
<dbReference type="InterPro" id="IPR053737">
    <property type="entry name" value="Type_II_TA_Toxin"/>
</dbReference>
<dbReference type="PROSITE" id="PS51459">
    <property type="entry name" value="FIDO"/>
    <property type="match status" value="1"/>
</dbReference>
<dbReference type="PANTHER" id="PTHR39426">
    <property type="entry name" value="HOMOLOGY TO DEATH-ON-CURING PROTEIN OF PHAGE P1"/>
    <property type="match status" value="1"/>
</dbReference>
<dbReference type="InterPro" id="IPR003812">
    <property type="entry name" value="Fido"/>
</dbReference>
<dbReference type="Proteomes" id="UP000245812">
    <property type="component" value="Unassembled WGS sequence"/>
</dbReference>